<dbReference type="EMBL" id="QJKJ01010704">
    <property type="protein sequence ID" value="RDX72945.1"/>
    <property type="molecule type" value="Genomic_DNA"/>
</dbReference>
<evidence type="ECO:0000313" key="2">
    <source>
        <dbReference type="Proteomes" id="UP000257109"/>
    </source>
</evidence>
<accession>A0A371F3Y0</accession>
<keyword evidence="2" id="KW-1185">Reference proteome</keyword>
<reference evidence="1" key="1">
    <citation type="submission" date="2018-05" db="EMBL/GenBank/DDBJ databases">
        <title>Draft genome of Mucuna pruriens seed.</title>
        <authorList>
            <person name="Nnadi N.E."/>
            <person name="Vos R."/>
            <person name="Hasami M.H."/>
            <person name="Devisetty U.K."/>
            <person name="Aguiy J.C."/>
        </authorList>
    </citation>
    <scope>NUCLEOTIDE SEQUENCE [LARGE SCALE GENOMIC DNA]</scope>
    <source>
        <strain evidence="1">JCA_2017</strain>
    </source>
</reference>
<evidence type="ECO:0000313" key="1">
    <source>
        <dbReference type="EMBL" id="RDX72945.1"/>
    </source>
</evidence>
<dbReference type="Proteomes" id="UP000257109">
    <property type="component" value="Unassembled WGS sequence"/>
</dbReference>
<dbReference type="OrthoDB" id="1305902at2759"/>
<organism evidence="1 2">
    <name type="scientific">Mucuna pruriens</name>
    <name type="common">Velvet bean</name>
    <name type="synonym">Dolichos pruriens</name>
    <dbReference type="NCBI Taxonomy" id="157652"/>
    <lineage>
        <taxon>Eukaryota</taxon>
        <taxon>Viridiplantae</taxon>
        <taxon>Streptophyta</taxon>
        <taxon>Embryophyta</taxon>
        <taxon>Tracheophyta</taxon>
        <taxon>Spermatophyta</taxon>
        <taxon>Magnoliopsida</taxon>
        <taxon>eudicotyledons</taxon>
        <taxon>Gunneridae</taxon>
        <taxon>Pentapetalae</taxon>
        <taxon>rosids</taxon>
        <taxon>fabids</taxon>
        <taxon>Fabales</taxon>
        <taxon>Fabaceae</taxon>
        <taxon>Papilionoideae</taxon>
        <taxon>50 kb inversion clade</taxon>
        <taxon>NPAAA clade</taxon>
        <taxon>indigoferoid/millettioid clade</taxon>
        <taxon>Phaseoleae</taxon>
        <taxon>Mucuna</taxon>
    </lineage>
</organism>
<dbReference type="AlphaFoldDB" id="A0A371F3Y0"/>
<proteinExistence type="predicted"/>
<gene>
    <name evidence="1" type="ORF">CR513_47507</name>
</gene>
<feature type="non-terminal residue" evidence="1">
    <location>
        <position position="1"/>
    </location>
</feature>
<comment type="caution">
    <text evidence="1">The sequence shown here is derived from an EMBL/GenBank/DDBJ whole genome shotgun (WGS) entry which is preliminary data.</text>
</comment>
<sequence>MDGCLTIVVGNWAKCMTRSKSSNSLHSFDPEIYKTMNRIRKTKNIHDIEGVGDIGCVVPAVVHPISAVGADLVVELKSKLIHLLRKFHGLAGEDPHKRLKEFHDKTIRDLGRLYINEGVSILS</sequence>
<protein>
    <submittedName>
        <fullName evidence="1">Uncharacterized protein</fullName>
    </submittedName>
</protein>
<name>A0A371F3Y0_MUCPR</name>